<accession>A0A4R5QKS5</accession>
<comment type="caution">
    <text evidence="1">The sequence shown here is derived from an EMBL/GenBank/DDBJ whole genome shotgun (WGS) entry which is preliminary data.</text>
</comment>
<reference evidence="1 2" key="1">
    <citation type="journal article" date="2016" name="J. Microbiol.">
        <title>Dankookia rubra gen. nov., sp. nov., an alphaproteobacterium isolated from sediment of a shallow stream.</title>
        <authorList>
            <person name="Kim W.H."/>
            <person name="Kim D.H."/>
            <person name="Kang K."/>
            <person name="Ahn T.Y."/>
        </authorList>
    </citation>
    <scope>NUCLEOTIDE SEQUENCE [LARGE SCALE GENOMIC DNA]</scope>
    <source>
        <strain evidence="1 2">JCM30602</strain>
    </source>
</reference>
<dbReference type="Proteomes" id="UP000295096">
    <property type="component" value="Unassembled WGS sequence"/>
</dbReference>
<proteinExistence type="predicted"/>
<gene>
    <name evidence="1" type="ORF">E2C06_06305</name>
</gene>
<evidence type="ECO:0000313" key="1">
    <source>
        <dbReference type="EMBL" id="TDH63439.1"/>
    </source>
</evidence>
<sequence length="164" mass="17442">MPEACLSAAQLARLAAAACDPAPLALLRAADAVGREAMGQRLCTAMRFDAAAMTVRRIYSSDEAAYPVGGAKPKRDTEWGRQVLLQARIFVGEGEAAIRAHFADHALIAALGLRSIVNVPVVLRGECRGTVNFLWPEAVVTPGRRAMAELLGLVAAAEWALHVQ</sequence>
<evidence type="ECO:0000313" key="2">
    <source>
        <dbReference type="Proteomes" id="UP000295096"/>
    </source>
</evidence>
<name>A0A4R5QKS5_9PROT</name>
<protein>
    <submittedName>
        <fullName evidence="1">GAF domain-containing protein</fullName>
    </submittedName>
</protein>
<dbReference type="AlphaFoldDB" id="A0A4R5QKS5"/>
<dbReference type="SUPFAM" id="SSF55781">
    <property type="entry name" value="GAF domain-like"/>
    <property type="match status" value="1"/>
</dbReference>
<keyword evidence="2" id="KW-1185">Reference proteome</keyword>
<dbReference type="EMBL" id="SMSJ01000005">
    <property type="protein sequence ID" value="TDH63439.1"/>
    <property type="molecule type" value="Genomic_DNA"/>
</dbReference>
<dbReference type="RefSeq" id="WP_133287736.1">
    <property type="nucleotide sequence ID" value="NZ_SMSJ01000005.1"/>
</dbReference>
<dbReference type="OrthoDB" id="7066078at2"/>
<organism evidence="1 2">
    <name type="scientific">Dankookia rubra</name>
    <dbReference type="NCBI Taxonomy" id="1442381"/>
    <lineage>
        <taxon>Bacteria</taxon>
        <taxon>Pseudomonadati</taxon>
        <taxon>Pseudomonadota</taxon>
        <taxon>Alphaproteobacteria</taxon>
        <taxon>Acetobacterales</taxon>
        <taxon>Roseomonadaceae</taxon>
        <taxon>Dankookia</taxon>
    </lineage>
</organism>